<dbReference type="SMART" id="SM00448">
    <property type="entry name" value="REC"/>
    <property type="match status" value="1"/>
</dbReference>
<dbReference type="Pfam" id="PF01584">
    <property type="entry name" value="CheW"/>
    <property type="match status" value="1"/>
</dbReference>
<dbReference type="PIRSF" id="PIRSF002867">
    <property type="entry name" value="CheV"/>
    <property type="match status" value="1"/>
</dbReference>
<evidence type="ECO:0000313" key="3">
    <source>
        <dbReference type="EMBL" id="QEA05197.1"/>
    </source>
</evidence>
<dbReference type="InterPro" id="IPR011006">
    <property type="entry name" value="CheY-like_superfamily"/>
</dbReference>
<dbReference type="PANTHER" id="PTHR47233">
    <property type="entry name" value="CHEMOTAXIS PROTEIN CHEV"/>
    <property type="match status" value="1"/>
</dbReference>
<gene>
    <name evidence="3" type="primary">cheV_1</name>
    <name evidence="3" type="ORF">KBTEX_01516</name>
</gene>
<dbReference type="PROSITE" id="PS50851">
    <property type="entry name" value="CHEW"/>
    <property type="match status" value="1"/>
</dbReference>
<dbReference type="SUPFAM" id="SSF50341">
    <property type="entry name" value="CheW-like"/>
    <property type="match status" value="1"/>
</dbReference>
<dbReference type="SUPFAM" id="SSF52172">
    <property type="entry name" value="CheY-like"/>
    <property type="match status" value="1"/>
</dbReference>
<dbReference type="Gene3D" id="3.40.50.2300">
    <property type="match status" value="1"/>
</dbReference>
<dbReference type="AlphaFoldDB" id="A0A5B8REL8"/>
<sequence length="304" mass="33782">MAKAMGSIDQRTQLAGHNRFEMLLFKIGRRYFGINVFKIREVIRSPRVTVMPDSRPGVRGIAHLRGQTIPIIDLAQAIRSAEHGDAGSVVITEYNRTVQGFLVDEVDRIVNVSWEDVLPPPQHIADRGYVTAVTRVDGVLVQILDVEKVLAEVMGDPLPRDVDFEHSAAPPQRNRLLVVDDSSVARNQIQRTLEPSGWDVTVAKNGEEALEWLRDTDEETLASVALVISDIEMPRMDGYTLTSRIRADERLRGLKILLHSSLSGVFNRAMVEKVGADDFLAKFDASELGRYVNAMLEEGEGVTG</sequence>
<dbReference type="SMART" id="SM00260">
    <property type="entry name" value="CheW"/>
    <property type="match status" value="1"/>
</dbReference>
<evidence type="ECO:0000259" key="2">
    <source>
        <dbReference type="PROSITE" id="PS50851"/>
    </source>
</evidence>
<reference evidence="3" key="1">
    <citation type="submission" date="2019-06" db="EMBL/GenBank/DDBJ databases">
        <authorList>
            <person name="Murdoch R.W."/>
            <person name="Fathepure B."/>
        </authorList>
    </citation>
    <scope>NUCLEOTIDE SEQUENCE</scope>
</reference>
<dbReference type="GO" id="GO:0000160">
    <property type="term" value="P:phosphorelay signal transduction system"/>
    <property type="evidence" value="ECO:0007669"/>
    <property type="project" value="InterPro"/>
</dbReference>
<feature type="domain" description="CheW-like" evidence="2">
    <location>
        <begin position="19"/>
        <end position="155"/>
    </location>
</feature>
<dbReference type="Gene3D" id="2.30.30.40">
    <property type="entry name" value="SH3 Domains"/>
    <property type="match status" value="1"/>
</dbReference>
<dbReference type="Pfam" id="PF00072">
    <property type="entry name" value="Response_reg"/>
    <property type="match status" value="1"/>
</dbReference>
<dbReference type="EMBL" id="MN079096">
    <property type="protein sequence ID" value="QEA05197.1"/>
    <property type="molecule type" value="Genomic_DNA"/>
</dbReference>
<accession>A0A5B8REL8</accession>
<dbReference type="InterPro" id="IPR002545">
    <property type="entry name" value="CheW-lke_dom"/>
</dbReference>
<dbReference type="PANTHER" id="PTHR47233:SF3">
    <property type="entry name" value="CHEMOTAXIS PROTEIN CHEV"/>
    <property type="match status" value="1"/>
</dbReference>
<evidence type="ECO:0000259" key="1">
    <source>
        <dbReference type="PROSITE" id="PS50110"/>
    </source>
</evidence>
<dbReference type="InterPro" id="IPR024181">
    <property type="entry name" value="Chemotax_regulator_CheV"/>
</dbReference>
<dbReference type="Gene3D" id="2.40.50.180">
    <property type="entry name" value="CheA-289, Domain 4"/>
    <property type="match status" value="1"/>
</dbReference>
<name>A0A5B8REL8_9ZZZZ</name>
<proteinExistence type="predicted"/>
<feature type="domain" description="Response regulatory" evidence="1">
    <location>
        <begin position="175"/>
        <end position="297"/>
    </location>
</feature>
<dbReference type="PROSITE" id="PS50110">
    <property type="entry name" value="RESPONSE_REGULATORY"/>
    <property type="match status" value="1"/>
</dbReference>
<organism evidence="3">
    <name type="scientific">uncultured organism</name>
    <dbReference type="NCBI Taxonomy" id="155900"/>
    <lineage>
        <taxon>unclassified sequences</taxon>
        <taxon>environmental samples</taxon>
    </lineage>
</organism>
<dbReference type="InterPro" id="IPR001789">
    <property type="entry name" value="Sig_transdc_resp-reg_receiver"/>
</dbReference>
<dbReference type="InterPro" id="IPR036061">
    <property type="entry name" value="CheW-like_dom_sf"/>
</dbReference>
<protein>
    <submittedName>
        <fullName evidence="3">Chemotaxis protein CheV</fullName>
    </submittedName>
</protein>
<dbReference type="GO" id="GO:0006935">
    <property type="term" value="P:chemotaxis"/>
    <property type="evidence" value="ECO:0007669"/>
    <property type="project" value="InterPro"/>
</dbReference>